<dbReference type="AlphaFoldDB" id="A0A286GEH4"/>
<dbReference type="Pfam" id="PF13624">
    <property type="entry name" value="SurA_N_3"/>
    <property type="match status" value="1"/>
</dbReference>
<evidence type="ECO:0000313" key="18">
    <source>
        <dbReference type="Proteomes" id="UP000219621"/>
    </source>
</evidence>
<keyword evidence="18" id="KW-1185">Reference proteome</keyword>
<dbReference type="PANTHER" id="PTHR47529">
    <property type="entry name" value="PEPTIDYL-PROLYL CIS-TRANS ISOMERASE D"/>
    <property type="match status" value="1"/>
</dbReference>
<dbReference type="PANTHER" id="PTHR47529:SF1">
    <property type="entry name" value="PERIPLASMIC CHAPERONE PPID"/>
    <property type="match status" value="1"/>
</dbReference>
<proteinExistence type="inferred from homology"/>
<organism evidence="17 18">
    <name type="scientific">Caenispirillum bisanense</name>
    <dbReference type="NCBI Taxonomy" id="414052"/>
    <lineage>
        <taxon>Bacteria</taxon>
        <taxon>Pseudomonadati</taxon>
        <taxon>Pseudomonadota</taxon>
        <taxon>Alphaproteobacteria</taxon>
        <taxon>Rhodospirillales</taxon>
        <taxon>Novispirillaceae</taxon>
        <taxon>Caenispirillum</taxon>
    </lineage>
</organism>
<keyword evidence="8" id="KW-0143">Chaperone</keyword>
<protein>
    <recommendedName>
        <fullName evidence="2">Parvulin-like PPIase</fullName>
    </recommendedName>
    <alternativeName>
        <fullName evidence="9">Peptidyl-prolyl cis-trans isomerase plp</fullName>
    </alternativeName>
    <alternativeName>
        <fullName evidence="12">Periplasmic chaperone PpiD</fullName>
    </alternativeName>
    <alternativeName>
        <fullName evidence="13">Periplasmic folding chaperone</fullName>
    </alternativeName>
    <alternativeName>
        <fullName evidence="10">Rotamase plp</fullName>
    </alternativeName>
</protein>
<dbReference type="Pfam" id="PF13145">
    <property type="entry name" value="Rotamase_2"/>
    <property type="match status" value="2"/>
</dbReference>
<evidence type="ECO:0000256" key="11">
    <source>
        <dbReference type="ARBA" id="ARBA00038408"/>
    </source>
</evidence>
<keyword evidence="6 15" id="KW-1133">Transmembrane helix</keyword>
<name>A0A286GEH4_9PROT</name>
<dbReference type="InterPro" id="IPR052029">
    <property type="entry name" value="PpiD_chaperone"/>
</dbReference>
<dbReference type="PROSITE" id="PS50198">
    <property type="entry name" value="PPIC_PPIASE_2"/>
    <property type="match status" value="1"/>
</dbReference>
<evidence type="ECO:0000256" key="6">
    <source>
        <dbReference type="ARBA" id="ARBA00022989"/>
    </source>
</evidence>
<evidence type="ECO:0000256" key="14">
    <source>
        <dbReference type="PROSITE-ProRule" id="PRU00278"/>
    </source>
</evidence>
<keyword evidence="14" id="KW-0697">Rotamase</keyword>
<evidence type="ECO:0000256" key="5">
    <source>
        <dbReference type="ARBA" id="ARBA00022692"/>
    </source>
</evidence>
<evidence type="ECO:0000256" key="9">
    <source>
        <dbReference type="ARBA" id="ARBA00030642"/>
    </source>
</evidence>
<dbReference type="SUPFAM" id="SSF109998">
    <property type="entry name" value="Triger factor/SurA peptide-binding domain-like"/>
    <property type="match status" value="1"/>
</dbReference>
<comment type="subcellular location">
    <subcellularLocation>
        <location evidence="1">Cell inner membrane</location>
        <topology evidence="1">Single-pass type II membrane protein</topology>
        <orientation evidence="1">Periplasmic side</orientation>
    </subcellularLocation>
</comment>
<reference evidence="18" key="1">
    <citation type="submission" date="2017-09" db="EMBL/GenBank/DDBJ databases">
        <authorList>
            <person name="Varghese N."/>
            <person name="Submissions S."/>
        </authorList>
    </citation>
    <scope>NUCLEOTIDE SEQUENCE [LARGE SCALE GENOMIC DNA]</scope>
    <source>
        <strain evidence="18">USBA 140</strain>
    </source>
</reference>
<keyword evidence="3" id="KW-1003">Cell membrane</keyword>
<evidence type="ECO:0000256" key="8">
    <source>
        <dbReference type="ARBA" id="ARBA00023186"/>
    </source>
</evidence>
<dbReference type="Proteomes" id="UP000219621">
    <property type="component" value="Unassembled WGS sequence"/>
</dbReference>
<evidence type="ECO:0000256" key="4">
    <source>
        <dbReference type="ARBA" id="ARBA00022519"/>
    </source>
</evidence>
<evidence type="ECO:0000259" key="16">
    <source>
        <dbReference type="PROSITE" id="PS50198"/>
    </source>
</evidence>
<dbReference type="Gene3D" id="3.10.50.40">
    <property type="match status" value="1"/>
</dbReference>
<feature type="transmembrane region" description="Helical" evidence="15">
    <location>
        <begin position="12"/>
        <end position="31"/>
    </location>
</feature>
<dbReference type="SUPFAM" id="SSF54534">
    <property type="entry name" value="FKBP-like"/>
    <property type="match status" value="1"/>
</dbReference>
<evidence type="ECO:0000256" key="2">
    <source>
        <dbReference type="ARBA" id="ARBA00018370"/>
    </source>
</evidence>
<keyword evidence="4" id="KW-0997">Cell inner membrane</keyword>
<dbReference type="RefSeq" id="WP_176525091.1">
    <property type="nucleotide sequence ID" value="NZ_OCNJ01000003.1"/>
</dbReference>
<sequence length="629" mass="66694">MLDTLRKGASTGPAKVLFILLILSFGIWGIGDVVRGVGGSTAAITVGDVEVPPGEVRAVFQQELDRLRRTLGPDMTAERARELGLLDAAIAQVARDAVVRAAAQDLGIVVSSTELRRQLEQIPAFRNAQGQFDRTLFARVLQQNNLSEEAFLQSLERDMVRDALLVGPVSGAVAPAPVVAPLVAFQNEEREATAVFIDASAQPLPPVPDDAGLQSLYDENIDAFTAPEYRGLTALIVRPADLADQVEVTDEAVAEAYEQRIDEFRTPEQRVVQQVLVDDEAAAQAVADAAKGGATLAAAAEQAGAGAPIDLGAVGRDALPGEAADVVFGLEAGSVSAPVQTPLGWHVFQVSEVRPPQTQPLDAVRDQVRQRLAQDQAVDTLYDVTAQIEDALGGGATLEEAAQQAGLPLTTIQAVDRQGLTPKGAPAEGLPEEEAFLDTAFQTEEGRDSLLQEIGQGYFIVRVDEVTAPQPRPFAEVRDRVVELWQQKTRQDLARQQADAVAEALRAGRDPQAAAEGIPGATVAQTPRFTRVVNGVATPAGSLPAALVDDLFEAAEPGAVAVGRTSAGWAAAELTAVHPVEQPAELPSFGQVQQQMRSTIADDLATQFLNAYADRFGVQVNRAVIDQTL</sequence>
<comment type="similarity">
    <text evidence="11">Belongs to the PpiD chaperone family.</text>
</comment>
<gene>
    <name evidence="17" type="ORF">SAMN05421508_103256</name>
</gene>
<evidence type="ECO:0000256" key="7">
    <source>
        <dbReference type="ARBA" id="ARBA00023136"/>
    </source>
</evidence>
<evidence type="ECO:0000256" key="10">
    <source>
        <dbReference type="ARBA" id="ARBA00031484"/>
    </source>
</evidence>
<accession>A0A286GEH4</accession>
<dbReference type="GO" id="GO:0003755">
    <property type="term" value="F:peptidyl-prolyl cis-trans isomerase activity"/>
    <property type="evidence" value="ECO:0007669"/>
    <property type="project" value="UniProtKB-KW"/>
</dbReference>
<evidence type="ECO:0000256" key="15">
    <source>
        <dbReference type="SAM" id="Phobius"/>
    </source>
</evidence>
<keyword evidence="7 15" id="KW-0472">Membrane</keyword>
<dbReference type="InterPro" id="IPR000297">
    <property type="entry name" value="PPIase_PpiC"/>
</dbReference>
<evidence type="ECO:0000256" key="13">
    <source>
        <dbReference type="ARBA" id="ARBA00042775"/>
    </source>
</evidence>
<evidence type="ECO:0000256" key="3">
    <source>
        <dbReference type="ARBA" id="ARBA00022475"/>
    </source>
</evidence>
<evidence type="ECO:0000313" key="17">
    <source>
        <dbReference type="EMBL" id="SOD93902.1"/>
    </source>
</evidence>
<dbReference type="EMBL" id="OCNJ01000003">
    <property type="protein sequence ID" value="SOD93902.1"/>
    <property type="molecule type" value="Genomic_DNA"/>
</dbReference>
<evidence type="ECO:0000256" key="1">
    <source>
        <dbReference type="ARBA" id="ARBA00004382"/>
    </source>
</evidence>
<dbReference type="InterPro" id="IPR027304">
    <property type="entry name" value="Trigger_fact/SurA_dom_sf"/>
</dbReference>
<keyword evidence="14 17" id="KW-0413">Isomerase</keyword>
<dbReference type="InterPro" id="IPR046357">
    <property type="entry name" value="PPIase_dom_sf"/>
</dbReference>
<keyword evidence="5 15" id="KW-0812">Transmembrane</keyword>
<evidence type="ECO:0000256" key="12">
    <source>
        <dbReference type="ARBA" id="ARBA00040743"/>
    </source>
</evidence>
<dbReference type="GO" id="GO:0005886">
    <property type="term" value="C:plasma membrane"/>
    <property type="evidence" value="ECO:0007669"/>
    <property type="project" value="UniProtKB-SubCell"/>
</dbReference>
<feature type="domain" description="PpiC" evidence="16">
    <location>
        <begin position="267"/>
        <end position="352"/>
    </location>
</feature>